<protein>
    <submittedName>
        <fullName evidence="1">Uncharacterized protein</fullName>
    </submittedName>
</protein>
<proteinExistence type="predicted"/>
<accession>A0A3G7U946</accession>
<gene>
    <name evidence="1" type="ORF">C4K03_3712</name>
</gene>
<reference evidence="1 2" key="1">
    <citation type="submission" date="2018-03" db="EMBL/GenBank/DDBJ databases">
        <title>Diversity of phytobeneficial traits revealed by whole-genome analysis of worldwide-isolated phenazine-producing Pseudomonas spp.</title>
        <authorList>
            <person name="Biessy A."/>
            <person name="Novinscak A."/>
            <person name="Blom J."/>
            <person name="Leger G."/>
            <person name="Thomashow L.S."/>
            <person name="Cazorla F.M."/>
            <person name="Josic D."/>
            <person name="Filion M."/>
        </authorList>
    </citation>
    <scope>NUCLEOTIDE SEQUENCE [LARGE SCALE GENOMIC DNA]</scope>
    <source>
        <strain evidence="1 2">30B</strain>
    </source>
</reference>
<evidence type="ECO:0000313" key="2">
    <source>
        <dbReference type="Proteomes" id="UP000268696"/>
    </source>
</evidence>
<dbReference type="RefSeq" id="WP_124378344.1">
    <property type="nucleotide sequence ID" value="NZ_CP027754.1"/>
</dbReference>
<organism evidence="1 2">
    <name type="scientific">Pseudomonas synxantha</name>
    <dbReference type="NCBI Taxonomy" id="47883"/>
    <lineage>
        <taxon>Bacteria</taxon>
        <taxon>Pseudomonadati</taxon>
        <taxon>Pseudomonadota</taxon>
        <taxon>Gammaproteobacteria</taxon>
        <taxon>Pseudomonadales</taxon>
        <taxon>Pseudomonadaceae</taxon>
        <taxon>Pseudomonas</taxon>
    </lineage>
</organism>
<dbReference type="EMBL" id="CP027754">
    <property type="protein sequence ID" value="AZE55865.1"/>
    <property type="molecule type" value="Genomic_DNA"/>
</dbReference>
<sequence>MRAENRIPDETWPANEELVNCDSLGELLAENDDLEVGPTVWKGERFPVARPPETQKPRFREAFV</sequence>
<evidence type="ECO:0000313" key="1">
    <source>
        <dbReference type="EMBL" id="AZE55865.1"/>
    </source>
</evidence>
<dbReference type="AlphaFoldDB" id="A0A3G7U946"/>
<name>A0A3G7U946_9PSED</name>
<dbReference type="Proteomes" id="UP000268696">
    <property type="component" value="Chromosome"/>
</dbReference>